<feature type="domain" description="4-oxalocrotonate tautomerase-like" evidence="3">
    <location>
        <begin position="39"/>
        <end position="93"/>
    </location>
</feature>
<gene>
    <name evidence="4" type="ORF">KZ829_39215</name>
</gene>
<evidence type="ECO:0000259" key="3">
    <source>
        <dbReference type="Pfam" id="PF01361"/>
    </source>
</evidence>
<feature type="region of interest" description="Disordered" evidence="2">
    <location>
        <begin position="107"/>
        <end position="127"/>
    </location>
</feature>
<reference evidence="4 5" key="1">
    <citation type="journal article" date="2013" name="Antonie Van Leeuwenhoek">
        <title>Actinoplanes hulinensis sp. nov., a novel actinomycete isolated from soybean root (Glycine max (L.) Merr).</title>
        <authorList>
            <person name="Shen Y."/>
            <person name="Liu C."/>
            <person name="Wang X."/>
            <person name="Zhao J."/>
            <person name="Jia F."/>
            <person name="Zhang Y."/>
            <person name="Wang L."/>
            <person name="Yang D."/>
            <person name="Xiang W."/>
        </authorList>
    </citation>
    <scope>NUCLEOTIDE SEQUENCE [LARGE SCALE GENOMIC DNA]</scope>
    <source>
        <strain evidence="4 5">NEAU-M9</strain>
    </source>
</reference>
<evidence type="ECO:0000256" key="2">
    <source>
        <dbReference type="SAM" id="MobiDB-lite"/>
    </source>
</evidence>
<dbReference type="Proteomes" id="UP001519863">
    <property type="component" value="Unassembled WGS sequence"/>
</dbReference>
<dbReference type="InterPro" id="IPR014347">
    <property type="entry name" value="Tautomerase/MIF_sf"/>
</dbReference>
<sequence length="149" mass="16325">MEQPVNTWNTKMQINVIALTVFRVTEQCFCLWDAGGSIPNITVELLSGRTLDQRRHFAEAVTAAAVDILKARRAAVRIRFDEIEREDVANGGTLGVRPHLTAVAAAPSCRSRSDSPDAPPSSPGDGYTTYRKVTRELELACSLALLLAW</sequence>
<dbReference type="EMBL" id="JAHXZI010000031">
    <property type="protein sequence ID" value="MBW6439774.1"/>
    <property type="molecule type" value="Genomic_DNA"/>
</dbReference>
<evidence type="ECO:0000313" key="4">
    <source>
        <dbReference type="EMBL" id="MBW6439774.1"/>
    </source>
</evidence>
<dbReference type="InterPro" id="IPR004370">
    <property type="entry name" value="4-OT-like_dom"/>
</dbReference>
<evidence type="ECO:0000313" key="5">
    <source>
        <dbReference type="Proteomes" id="UP001519863"/>
    </source>
</evidence>
<keyword evidence="5" id="KW-1185">Reference proteome</keyword>
<proteinExistence type="predicted"/>
<dbReference type="SUPFAM" id="SSF55331">
    <property type="entry name" value="Tautomerase/MIF"/>
    <property type="match status" value="1"/>
</dbReference>
<evidence type="ECO:0000256" key="1">
    <source>
        <dbReference type="ARBA" id="ARBA00023235"/>
    </source>
</evidence>
<dbReference type="Pfam" id="PF01361">
    <property type="entry name" value="Tautomerase"/>
    <property type="match status" value="1"/>
</dbReference>
<name>A0ABS7BFW9_9ACTN</name>
<dbReference type="RefSeq" id="WP_220148907.1">
    <property type="nucleotide sequence ID" value="NZ_JAHXZI010000031.1"/>
</dbReference>
<comment type="caution">
    <text evidence="4">The sequence shown here is derived from an EMBL/GenBank/DDBJ whole genome shotgun (WGS) entry which is preliminary data.</text>
</comment>
<accession>A0ABS7BFW9</accession>
<keyword evidence="1" id="KW-0413">Isomerase</keyword>
<protein>
    <submittedName>
        <fullName evidence="4">Tautomerase family protein</fullName>
    </submittedName>
</protein>
<dbReference type="Gene3D" id="3.30.429.10">
    <property type="entry name" value="Macrophage Migration Inhibitory Factor"/>
    <property type="match status" value="1"/>
</dbReference>
<organism evidence="4 5">
    <name type="scientific">Actinoplanes hulinensis</name>
    <dbReference type="NCBI Taxonomy" id="1144547"/>
    <lineage>
        <taxon>Bacteria</taxon>
        <taxon>Bacillati</taxon>
        <taxon>Actinomycetota</taxon>
        <taxon>Actinomycetes</taxon>
        <taxon>Micromonosporales</taxon>
        <taxon>Micromonosporaceae</taxon>
        <taxon>Actinoplanes</taxon>
    </lineage>
</organism>